<sequence length="162" mass="18976">MEEIAVIVLALFGILIIVRCNLEMNQEAQSRARMTEEKLRWMHDIKGAVSRYCSLIEQYKNSRMLSSDKKASRGQLHQIKEEVVELDAYLKLYLNWAQDGKILTLLNELTTAVLTEADLSDFAYRKLLDEYQKMLKVEWEIVKTEVSKGRELKKEEKGRFMN</sequence>
<gene>
    <name evidence="1" type="ORF">T23_10880</name>
</gene>
<dbReference type="RefSeq" id="WP_161832038.1">
    <property type="nucleotide sequence ID" value="NZ_AP028127.1"/>
</dbReference>
<dbReference type="Proteomes" id="UP001432099">
    <property type="component" value="Chromosome"/>
</dbReference>
<evidence type="ECO:0000313" key="2">
    <source>
        <dbReference type="Proteomes" id="UP001432099"/>
    </source>
</evidence>
<proteinExistence type="predicted"/>
<dbReference type="EMBL" id="AP028127">
    <property type="protein sequence ID" value="BEH90986.1"/>
    <property type="molecule type" value="Genomic_DNA"/>
</dbReference>
<organism evidence="1 2">
    <name type="scientific">Turicibacter faecis</name>
    <dbReference type="NCBI Taxonomy" id="2963365"/>
    <lineage>
        <taxon>Bacteria</taxon>
        <taxon>Bacillati</taxon>
        <taxon>Bacillota</taxon>
        <taxon>Erysipelotrichia</taxon>
        <taxon>Erysipelotrichales</taxon>
        <taxon>Turicibacteraceae</taxon>
        <taxon>Turicibacter</taxon>
    </lineage>
</organism>
<protein>
    <recommendedName>
        <fullName evidence="3">DUF4363 family protein</fullName>
    </recommendedName>
</protein>
<accession>A0ABM8IIC6</accession>
<keyword evidence="2" id="KW-1185">Reference proteome</keyword>
<evidence type="ECO:0000313" key="1">
    <source>
        <dbReference type="EMBL" id="BEH90986.1"/>
    </source>
</evidence>
<reference evidence="1" key="1">
    <citation type="journal article" date="2024" name="Int. J. Syst. Evol. Microbiol.">
        <title>Turicibacter faecis sp. nov., isolated from faeces of heart failure mouse model.</title>
        <authorList>
            <person name="Imamura Y."/>
            <person name="Motooka D."/>
            <person name="Nakajima Y."/>
            <person name="Ito S."/>
            <person name="Kitakaze M."/>
            <person name="Iida T."/>
            <person name="Nakamura S."/>
        </authorList>
    </citation>
    <scope>NUCLEOTIDE SEQUENCE</scope>
    <source>
        <strain evidence="1">TC023</strain>
    </source>
</reference>
<evidence type="ECO:0008006" key="3">
    <source>
        <dbReference type="Google" id="ProtNLM"/>
    </source>
</evidence>
<name>A0ABM8IIC6_9FIRM</name>